<dbReference type="OrthoDB" id="74545at2759"/>
<dbReference type="HOGENOM" id="CLU_1539627_0_0_1"/>
<dbReference type="InParanoid" id="A0A0C2WNL1"/>
<name>A0A0C2WNL1_AMAMK</name>
<feature type="region of interest" description="Disordered" evidence="1">
    <location>
        <begin position="1"/>
        <end position="26"/>
    </location>
</feature>
<evidence type="ECO:0000313" key="2">
    <source>
        <dbReference type="EMBL" id="KIL63197.1"/>
    </source>
</evidence>
<keyword evidence="3" id="KW-1185">Reference proteome</keyword>
<accession>A0A0C2WNL1</accession>
<proteinExistence type="predicted"/>
<dbReference type="PANTHER" id="PTHR37015">
    <property type="entry name" value="REVERSE TRANSCRIPTASE DOMAIN-CONTAINING PROTEIN"/>
    <property type="match status" value="1"/>
</dbReference>
<dbReference type="STRING" id="946122.A0A0C2WNL1"/>
<dbReference type="PANTHER" id="PTHR37015:SF2">
    <property type="entry name" value="REVERSE TRANSCRIPTASE DOMAIN-CONTAINING PROTEIN"/>
    <property type="match status" value="1"/>
</dbReference>
<dbReference type="EMBL" id="KN818261">
    <property type="protein sequence ID" value="KIL63197.1"/>
    <property type="molecule type" value="Genomic_DNA"/>
</dbReference>
<reference evidence="2 3" key="1">
    <citation type="submission" date="2014-04" db="EMBL/GenBank/DDBJ databases">
        <title>Evolutionary Origins and Diversification of the Mycorrhizal Mutualists.</title>
        <authorList>
            <consortium name="DOE Joint Genome Institute"/>
            <consortium name="Mycorrhizal Genomics Consortium"/>
            <person name="Kohler A."/>
            <person name="Kuo A."/>
            <person name="Nagy L.G."/>
            <person name="Floudas D."/>
            <person name="Copeland A."/>
            <person name="Barry K.W."/>
            <person name="Cichocki N."/>
            <person name="Veneault-Fourrey C."/>
            <person name="LaButti K."/>
            <person name="Lindquist E.A."/>
            <person name="Lipzen A."/>
            <person name="Lundell T."/>
            <person name="Morin E."/>
            <person name="Murat C."/>
            <person name="Riley R."/>
            <person name="Ohm R."/>
            <person name="Sun H."/>
            <person name="Tunlid A."/>
            <person name="Henrissat B."/>
            <person name="Grigoriev I.V."/>
            <person name="Hibbett D.S."/>
            <person name="Martin F."/>
        </authorList>
    </citation>
    <scope>NUCLEOTIDE SEQUENCE [LARGE SCALE GENOMIC DNA]</scope>
    <source>
        <strain evidence="2 3">Koide BX008</strain>
    </source>
</reference>
<gene>
    <name evidence="2" type="ORF">M378DRAFT_721832</name>
</gene>
<dbReference type="Proteomes" id="UP000054549">
    <property type="component" value="Unassembled WGS sequence"/>
</dbReference>
<dbReference type="AlphaFoldDB" id="A0A0C2WNL1"/>
<sequence length="174" mass="20749">MHETEKDKRENKDLDDFIKEQKHRDEDDYDRYKKQWERNNRLAILSGENYMTYDEYLAVRGVLAILSGENYMTYDEYLAVRGVWLSEWCLQYNAAFSEREREKVNQTPAVEAALKSSKHWPKEWSEMNLRDKWLVALYGEQLVDKFGALDVVDANLIPLGMVELFKRSRIQLDQ</sequence>
<protein>
    <submittedName>
        <fullName evidence="2">Uncharacterized protein</fullName>
    </submittedName>
</protein>
<evidence type="ECO:0000313" key="3">
    <source>
        <dbReference type="Proteomes" id="UP000054549"/>
    </source>
</evidence>
<evidence type="ECO:0000256" key="1">
    <source>
        <dbReference type="SAM" id="MobiDB-lite"/>
    </source>
</evidence>
<organism evidence="2 3">
    <name type="scientific">Amanita muscaria (strain Koide BX008)</name>
    <dbReference type="NCBI Taxonomy" id="946122"/>
    <lineage>
        <taxon>Eukaryota</taxon>
        <taxon>Fungi</taxon>
        <taxon>Dikarya</taxon>
        <taxon>Basidiomycota</taxon>
        <taxon>Agaricomycotina</taxon>
        <taxon>Agaricomycetes</taxon>
        <taxon>Agaricomycetidae</taxon>
        <taxon>Agaricales</taxon>
        <taxon>Pluteineae</taxon>
        <taxon>Amanitaceae</taxon>
        <taxon>Amanita</taxon>
    </lineage>
</organism>